<keyword evidence="3" id="KW-1185">Reference proteome</keyword>
<gene>
    <name evidence="2" type="ORF">ADK38_42300</name>
</gene>
<feature type="domain" description="VWFA" evidence="1">
    <location>
        <begin position="27"/>
        <end position="210"/>
    </location>
</feature>
<dbReference type="CDD" id="cd00198">
    <property type="entry name" value="vWFA"/>
    <property type="match status" value="1"/>
</dbReference>
<evidence type="ECO:0000259" key="1">
    <source>
        <dbReference type="PROSITE" id="PS50234"/>
    </source>
</evidence>
<accession>A0ABR5ITE8</accession>
<feature type="non-terminal residue" evidence="2">
    <location>
        <position position="1"/>
    </location>
</feature>
<dbReference type="Pfam" id="PF10138">
    <property type="entry name" value="vWA-TerF-like"/>
    <property type="match status" value="1"/>
</dbReference>
<protein>
    <submittedName>
        <fullName evidence="2">Toxic cation resistance protein</fullName>
    </submittedName>
</protein>
<dbReference type="SMART" id="SM00327">
    <property type="entry name" value="VWA"/>
    <property type="match status" value="1"/>
</dbReference>
<feature type="non-terminal residue" evidence="2">
    <location>
        <position position="218"/>
    </location>
</feature>
<dbReference type="EMBL" id="LGUT01004104">
    <property type="protein sequence ID" value="KOG62173.1"/>
    <property type="molecule type" value="Genomic_DNA"/>
</dbReference>
<proteinExistence type="predicted"/>
<organism evidence="2 3">
    <name type="scientific">Streptomyces varsoviensis</name>
    <dbReference type="NCBI Taxonomy" id="67373"/>
    <lineage>
        <taxon>Bacteria</taxon>
        <taxon>Bacillati</taxon>
        <taxon>Actinomycetota</taxon>
        <taxon>Actinomycetes</taxon>
        <taxon>Kitasatosporales</taxon>
        <taxon>Streptomycetaceae</taxon>
        <taxon>Streptomyces</taxon>
    </lineage>
</organism>
<name>A0ABR5ITE8_9ACTN</name>
<reference evidence="2 3" key="1">
    <citation type="submission" date="2015-07" db="EMBL/GenBank/DDBJ databases">
        <authorList>
            <person name="Ju K.-S."/>
            <person name="Doroghazi J.R."/>
            <person name="Metcalf W.W."/>
        </authorList>
    </citation>
    <scope>NUCLEOTIDE SEQUENCE [LARGE SCALE GENOMIC DNA]</scope>
    <source>
        <strain evidence="2 3">NRRL B-3589</strain>
    </source>
</reference>
<dbReference type="Proteomes" id="UP000037020">
    <property type="component" value="Unassembled WGS sequence"/>
</dbReference>
<dbReference type="Gene3D" id="3.40.50.410">
    <property type="entry name" value="von Willebrand factor, type A domain"/>
    <property type="match status" value="1"/>
</dbReference>
<dbReference type="PROSITE" id="PS50234">
    <property type="entry name" value="VWFA"/>
    <property type="match status" value="1"/>
</dbReference>
<dbReference type="InterPro" id="IPR036465">
    <property type="entry name" value="vWFA_dom_sf"/>
</dbReference>
<comment type="caution">
    <text evidence="2">The sequence shown here is derived from an EMBL/GenBank/DDBJ whole genome shotgun (WGS) entry which is preliminary data.</text>
</comment>
<dbReference type="InterPro" id="IPR019303">
    <property type="entry name" value="vWA_TerF_C"/>
</dbReference>
<evidence type="ECO:0000313" key="2">
    <source>
        <dbReference type="EMBL" id="KOG62173.1"/>
    </source>
</evidence>
<evidence type="ECO:0000313" key="3">
    <source>
        <dbReference type="Proteomes" id="UP000037020"/>
    </source>
</evidence>
<dbReference type="SUPFAM" id="SSF53300">
    <property type="entry name" value="vWA-like"/>
    <property type="match status" value="1"/>
</dbReference>
<sequence>ADHPLAPLREAAGAVLEKHGLTGQRATVYLVLDRSGSMRNYYKDGTVQHLAEQALGLSANLDDAAVVPVVFFSTDVDGTAEIGFDDYAGRVAELHSGLGHMGRTNYHWAINAVVEHYEKSASAGPALVIFQTDGAPTSKAAAEKALCDAARLPIFWQFVGFGNPEAKGFDFLRKLDDLSVPEKRAVDNAGFFHAGADPRALSDTDLYRELLIEFPEWP</sequence>
<dbReference type="InterPro" id="IPR002035">
    <property type="entry name" value="VWF_A"/>
</dbReference>